<dbReference type="AlphaFoldDB" id="A0AAV6TSR4"/>
<organism evidence="2 3">
    <name type="scientific">Oedothorax gibbosus</name>
    <dbReference type="NCBI Taxonomy" id="931172"/>
    <lineage>
        <taxon>Eukaryota</taxon>
        <taxon>Metazoa</taxon>
        <taxon>Ecdysozoa</taxon>
        <taxon>Arthropoda</taxon>
        <taxon>Chelicerata</taxon>
        <taxon>Arachnida</taxon>
        <taxon>Araneae</taxon>
        <taxon>Araneomorphae</taxon>
        <taxon>Entelegynae</taxon>
        <taxon>Araneoidea</taxon>
        <taxon>Linyphiidae</taxon>
        <taxon>Erigoninae</taxon>
        <taxon>Oedothorax</taxon>
    </lineage>
</organism>
<evidence type="ECO:0000259" key="1">
    <source>
        <dbReference type="Pfam" id="PF20700"/>
    </source>
</evidence>
<proteinExistence type="predicted"/>
<protein>
    <recommendedName>
        <fullName evidence="1">Mutator-like transposase domain-containing protein</fullName>
    </recommendedName>
</protein>
<dbReference type="Pfam" id="PF20700">
    <property type="entry name" value="Mutator"/>
    <property type="match status" value="1"/>
</dbReference>
<evidence type="ECO:0000313" key="2">
    <source>
        <dbReference type="EMBL" id="KAG8174940.1"/>
    </source>
</evidence>
<evidence type="ECO:0000313" key="3">
    <source>
        <dbReference type="Proteomes" id="UP000827092"/>
    </source>
</evidence>
<feature type="domain" description="Mutator-like transposase" evidence="1">
    <location>
        <begin position="13"/>
        <end position="178"/>
    </location>
</feature>
<comment type="caution">
    <text evidence="2">The sequence shown here is derived from an EMBL/GenBank/DDBJ whole genome shotgun (WGS) entry which is preliminary data.</text>
</comment>
<dbReference type="EMBL" id="JAFNEN010001108">
    <property type="protein sequence ID" value="KAG8174940.1"/>
    <property type="molecule type" value="Genomic_DNA"/>
</dbReference>
<dbReference type="Proteomes" id="UP000827092">
    <property type="component" value="Unassembled WGS sequence"/>
</dbReference>
<reference evidence="2 3" key="1">
    <citation type="journal article" date="2022" name="Nat. Ecol. Evol.">
        <title>A masculinizing supergene underlies an exaggerated male reproductive morph in a spider.</title>
        <authorList>
            <person name="Hendrickx F."/>
            <person name="De Corte Z."/>
            <person name="Sonet G."/>
            <person name="Van Belleghem S.M."/>
            <person name="Kostlbacher S."/>
            <person name="Vangestel C."/>
        </authorList>
    </citation>
    <scope>NUCLEOTIDE SEQUENCE [LARGE SCALE GENOMIC DNA]</scope>
    <source>
        <strain evidence="2">W744_W776</strain>
    </source>
</reference>
<sequence length="178" mass="20087">MCNFEKMVWTNDTKSEIMDEQNIIADAWAKTAPREMELAIEEEKAKERGDVDADGDALITVVADGSWAKRSYRSNYSSLSGAAAIVDYETKKVLHLGVRNKYCSTCQMSQRKEIEVKQHEFFKNWSGSSSSMEADIIVDGFLQSSSLHKVKYTRMIADGDSNVYMKVLASRPYDNTTV</sequence>
<keyword evidence="3" id="KW-1185">Reference proteome</keyword>
<dbReference type="InterPro" id="IPR049012">
    <property type="entry name" value="Mutator_transp_dom"/>
</dbReference>
<accession>A0AAV6TSR4</accession>
<gene>
    <name evidence="2" type="ORF">JTE90_001712</name>
</gene>
<name>A0AAV6TSR4_9ARAC</name>